<dbReference type="Proteomes" id="UP000319148">
    <property type="component" value="Unassembled WGS sequence"/>
</dbReference>
<keyword evidence="3" id="KW-1185">Reference proteome</keyword>
<dbReference type="PANTHER" id="PTHR47377">
    <property type="entry name" value="RHODANESE-LIKE DOMAIN-CONTAINING PROTEIN 4, CHLOROPLASTIC"/>
    <property type="match status" value="1"/>
</dbReference>
<evidence type="ECO:0000313" key="2">
    <source>
        <dbReference type="EMBL" id="TPD61499.1"/>
    </source>
</evidence>
<gene>
    <name evidence="2" type="ORF">FIV46_04640</name>
</gene>
<dbReference type="AlphaFoldDB" id="A0A501PLX0"/>
<dbReference type="InterPro" id="IPR001763">
    <property type="entry name" value="Rhodanese-like_dom"/>
</dbReference>
<accession>A0A501PLX0</accession>
<dbReference type="OrthoDB" id="9815890at2"/>
<feature type="domain" description="Rhodanese" evidence="1">
    <location>
        <begin position="19"/>
        <end position="125"/>
    </location>
</feature>
<evidence type="ECO:0000313" key="3">
    <source>
        <dbReference type="Proteomes" id="UP000319148"/>
    </source>
</evidence>
<dbReference type="InterPro" id="IPR044240">
    <property type="entry name" value="STR4-like"/>
</dbReference>
<comment type="caution">
    <text evidence="2">The sequence shown here is derived from an EMBL/GenBank/DDBJ whole genome shotgun (WGS) entry which is preliminary data.</text>
</comment>
<name>A0A501PLX0_9PROT</name>
<dbReference type="PANTHER" id="PTHR47377:SF1">
    <property type="entry name" value="RHODANESE-LIKE DOMAIN-CONTAINING PROTEIN 4, CHLOROPLASTIC"/>
    <property type="match status" value="1"/>
</dbReference>
<dbReference type="RefSeq" id="WP_139938885.1">
    <property type="nucleotide sequence ID" value="NZ_JBHSYP010000003.1"/>
</dbReference>
<dbReference type="EMBL" id="VFIY01000005">
    <property type="protein sequence ID" value="TPD61499.1"/>
    <property type="molecule type" value="Genomic_DNA"/>
</dbReference>
<dbReference type="InterPro" id="IPR036873">
    <property type="entry name" value="Rhodanese-like_dom_sf"/>
</dbReference>
<evidence type="ECO:0000259" key="1">
    <source>
        <dbReference type="PROSITE" id="PS50206"/>
    </source>
</evidence>
<organism evidence="2 3">
    <name type="scientific">Emcibacter nanhaiensis</name>
    <dbReference type="NCBI Taxonomy" id="1505037"/>
    <lineage>
        <taxon>Bacteria</taxon>
        <taxon>Pseudomonadati</taxon>
        <taxon>Pseudomonadota</taxon>
        <taxon>Alphaproteobacteria</taxon>
        <taxon>Emcibacterales</taxon>
        <taxon>Emcibacteraceae</taxon>
        <taxon>Emcibacter</taxon>
    </lineage>
</organism>
<dbReference type="Gene3D" id="3.40.250.10">
    <property type="entry name" value="Rhodanese-like domain"/>
    <property type="match status" value="1"/>
</dbReference>
<dbReference type="SUPFAM" id="SSF52821">
    <property type="entry name" value="Rhodanese/Cell cycle control phosphatase"/>
    <property type="match status" value="1"/>
</dbReference>
<sequence length="139" mass="15311">MTGFAGDVSVEETWEALKTSPDAVLVDVRTDAEWNFVGISDLNALGKQPVLISWQVYPSMQVNHDFVAMMQEQGIEKTAPVYFLCRSGVRSRAAAEKAAAEGYQATYNIAGGFEGDKDNNQHRGRMNGWKAAGLPWIQQ</sequence>
<dbReference type="Pfam" id="PF00581">
    <property type="entry name" value="Rhodanese"/>
    <property type="match status" value="1"/>
</dbReference>
<reference evidence="3" key="1">
    <citation type="submission" date="2019-06" db="EMBL/GenBank/DDBJ databases">
        <title>The complete genome of Emcibacter congregatus ZYLT.</title>
        <authorList>
            <person name="Zhao Z."/>
        </authorList>
    </citation>
    <scope>NUCLEOTIDE SEQUENCE [LARGE SCALE GENOMIC DNA]</scope>
    <source>
        <strain evidence="3">MCCC 1A06723</strain>
    </source>
</reference>
<proteinExistence type="predicted"/>
<dbReference type="PROSITE" id="PS50206">
    <property type="entry name" value="RHODANESE_3"/>
    <property type="match status" value="1"/>
</dbReference>
<protein>
    <submittedName>
        <fullName evidence="2">Rhodanese-like domain-containing protein</fullName>
    </submittedName>
</protein>
<dbReference type="SMART" id="SM00450">
    <property type="entry name" value="RHOD"/>
    <property type="match status" value="1"/>
</dbReference>